<name>A0A8C5X250_9PASS</name>
<evidence type="ECO:0000313" key="3">
    <source>
        <dbReference type="Proteomes" id="UP000694560"/>
    </source>
</evidence>
<feature type="compositionally biased region" description="Low complexity" evidence="1">
    <location>
        <begin position="53"/>
        <end position="62"/>
    </location>
</feature>
<evidence type="ECO:0000313" key="2">
    <source>
        <dbReference type="Ensembl" id="ENSMCSP00000004999.1"/>
    </source>
</evidence>
<protein>
    <submittedName>
        <fullName evidence="2">Uncharacterized protein</fullName>
    </submittedName>
</protein>
<evidence type="ECO:0000256" key="1">
    <source>
        <dbReference type="SAM" id="MobiDB-lite"/>
    </source>
</evidence>
<keyword evidence="3" id="KW-1185">Reference proteome</keyword>
<sequence length="96" mass="9982">MDRQTDTPSRAIPLRPKAAAPQCPPSGPFPILQSRSRRLFPQSPPALGRSRRGLAAGRGQSGHVCPDGDASGGSRPRPRAAPTAPPCPCHVPSVST</sequence>
<accession>A0A8C5X250</accession>
<proteinExistence type="predicted"/>
<reference evidence="2" key="1">
    <citation type="submission" date="2025-08" db="UniProtKB">
        <authorList>
            <consortium name="Ensembl"/>
        </authorList>
    </citation>
    <scope>IDENTIFICATION</scope>
</reference>
<dbReference type="Ensembl" id="ENSMCST00000005110.1">
    <property type="protein sequence ID" value="ENSMCSP00000004999.1"/>
    <property type="gene ID" value="ENSMCSG00000003642.1"/>
</dbReference>
<feature type="region of interest" description="Disordered" evidence="1">
    <location>
        <begin position="1"/>
        <end position="96"/>
    </location>
</feature>
<organism evidence="2 3">
    <name type="scientific">Malurus cyaneus samueli</name>
    <dbReference type="NCBI Taxonomy" id="2593467"/>
    <lineage>
        <taxon>Eukaryota</taxon>
        <taxon>Metazoa</taxon>
        <taxon>Chordata</taxon>
        <taxon>Craniata</taxon>
        <taxon>Vertebrata</taxon>
        <taxon>Euteleostomi</taxon>
        <taxon>Archelosauria</taxon>
        <taxon>Archosauria</taxon>
        <taxon>Dinosauria</taxon>
        <taxon>Saurischia</taxon>
        <taxon>Theropoda</taxon>
        <taxon>Coelurosauria</taxon>
        <taxon>Aves</taxon>
        <taxon>Neognathae</taxon>
        <taxon>Neoaves</taxon>
        <taxon>Telluraves</taxon>
        <taxon>Australaves</taxon>
        <taxon>Passeriformes</taxon>
        <taxon>Meliphagoidea</taxon>
        <taxon>Maluridae</taxon>
        <taxon>Malurus</taxon>
    </lineage>
</organism>
<dbReference type="AlphaFoldDB" id="A0A8C5X250"/>
<reference evidence="2" key="2">
    <citation type="submission" date="2025-09" db="UniProtKB">
        <authorList>
            <consortium name="Ensembl"/>
        </authorList>
    </citation>
    <scope>IDENTIFICATION</scope>
</reference>
<dbReference type="Proteomes" id="UP000694560">
    <property type="component" value="Unplaced"/>
</dbReference>